<dbReference type="SUPFAM" id="SSF53474">
    <property type="entry name" value="alpha/beta-Hydrolases"/>
    <property type="match status" value="1"/>
</dbReference>
<protein>
    <submittedName>
        <fullName evidence="3">Alpha/beta hydrolase</fullName>
    </submittedName>
</protein>
<keyword evidence="4" id="KW-1185">Reference proteome</keyword>
<dbReference type="Gene3D" id="3.40.50.1820">
    <property type="entry name" value="alpha/beta hydrolase"/>
    <property type="match status" value="1"/>
</dbReference>
<dbReference type="Proteomes" id="UP000738431">
    <property type="component" value="Chromosome"/>
</dbReference>
<dbReference type="InterPro" id="IPR013094">
    <property type="entry name" value="AB_hydrolase_3"/>
</dbReference>
<keyword evidence="1 3" id="KW-0378">Hydrolase</keyword>
<dbReference type="GO" id="GO:0016787">
    <property type="term" value="F:hydrolase activity"/>
    <property type="evidence" value="ECO:0007669"/>
    <property type="project" value="UniProtKB-KW"/>
</dbReference>
<organism evidence="3 4">
    <name type="scientific">Actomonas aquatica</name>
    <dbReference type="NCBI Taxonomy" id="2866162"/>
    <lineage>
        <taxon>Bacteria</taxon>
        <taxon>Pseudomonadati</taxon>
        <taxon>Verrucomicrobiota</taxon>
        <taxon>Opitutia</taxon>
        <taxon>Opitutales</taxon>
        <taxon>Opitutaceae</taxon>
        <taxon>Actomonas</taxon>
    </lineage>
</organism>
<accession>A0ABZ1C5P6</accession>
<dbReference type="PANTHER" id="PTHR48081">
    <property type="entry name" value="AB HYDROLASE SUPERFAMILY PROTEIN C4A8.06C"/>
    <property type="match status" value="1"/>
</dbReference>
<reference evidence="3 4" key="1">
    <citation type="submission" date="2021-08" db="EMBL/GenBank/DDBJ databases">
        <authorList>
            <person name="Zhang D."/>
            <person name="Zhang A."/>
            <person name="Wang L."/>
        </authorList>
    </citation>
    <scope>NUCLEOTIDE SEQUENCE [LARGE SCALE GENOMIC DNA]</scope>
    <source>
        <strain evidence="3 4">WL0086</strain>
    </source>
</reference>
<gene>
    <name evidence="3" type="ORF">K1X11_018115</name>
</gene>
<reference evidence="3 4" key="2">
    <citation type="submission" date="2023-12" db="EMBL/GenBank/DDBJ databases">
        <title>Description of an unclassified Opitutus bacterium of Verrucomicrobiota.</title>
        <authorList>
            <person name="Zhang D.-F."/>
        </authorList>
    </citation>
    <scope>NUCLEOTIDE SEQUENCE [LARGE SCALE GENOMIC DNA]</scope>
    <source>
        <strain evidence="3 4">WL0086</strain>
    </source>
</reference>
<dbReference type="EMBL" id="CP139781">
    <property type="protein sequence ID" value="WRQ86732.1"/>
    <property type="molecule type" value="Genomic_DNA"/>
</dbReference>
<evidence type="ECO:0000313" key="3">
    <source>
        <dbReference type="EMBL" id="WRQ86732.1"/>
    </source>
</evidence>
<evidence type="ECO:0000313" key="4">
    <source>
        <dbReference type="Proteomes" id="UP000738431"/>
    </source>
</evidence>
<sequence>MAASTYHVVLDETVNGRFVVEPALPVDGQVAEGTVLTVRTTPAEGYVLDAGYYSVPGRWGAMYHESMTAEFEVVVDQNKHIGASFVPAAAVAHVEVLHDVVYAQPGVKPLKYDVFTPKGARDLPIIVIIHGGGWTTNDENIMRGLARELTKGGQFVAVSIDYRWAGLADGDAEANSMVDLIEDCYGAIAHIMEHAADYGGDASRIGVTGDSAGGHLSASMATMIERVGDGGFGETEGVFEFMPSYLPAGKSVDVVRDEMLTAIRAAAPSYGVFGGPFLNLYLDDPRIDDAWKQAIMPLHAVPAATVRAVPHYVNRGTKDGLISDAMCTEYVDALVAQGQRVQYVQVGGAGHAFFDWKPDAETRATFAEYGVYYAAEMKAFFASVLSGED</sequence>
<evidence type="ECO:0000259" key="2">
    <source>
        <dbReference type="Pfam" id="PF07859"/>
    </source>
</evidence>
<dbReference type="PANTHER" id="PTHR48081:SF6">
    <property type="entry name" value="PEPTIDASE S9 PROLYL OLIGOPEPTIDASE CATALYTIC DOMAIN-CONTAINING PROTEIN"/>
    <property type="match status" value="1"/>
</dbReference>
<evidence type="ECO:0000256" key="1">
    <source>
        <dbReference type="ARBA" id="ARBA00022801"/>
    </source>
</evidence>
<feature type="domain" description="Alpha/beta hydrolase fold-3" evidence="2">
    <location>
        <begin position="126"/>
        <end position="354"/>
    </location>
</feature>
<dbReference type="RefSeq" id="WP_221030570.1">
    <property type="nucleotide sequence ID" value="NZ_CP139781.1"/>
</dbReference>
<dbReference type="InterPro" id="IPR029058">
    <property type="entry name" value="AB_hydrolase_fold"/>
</dbReference>
<proteinExistence type="predicted"/>
<dbReference type="InterPro" id="IPR050300">
    <property type="entry name" value="GDXG_lipolytic_enzyme"/>
</dbReference>
<dbReference type="Pfam" id="PF07859">
    <property type="entry name" value="Abhydrolase_3"/>
    <property type="match status" value="1"/>
</dbReference>
<name>A0ABZ1C5P6_9BACT</name>